<evidence type="ECO:0000313" key="11">
    <source>
        <dbReference type="Proteomes" id="UP000253426"/>
    </source>
</evidence>
<protein>
    <submittedName>
        <fullName evidence="10">HAE1 family hydrophobic/amphiphilic exporter-1/multidrug efflux pump</fullName>
    </submittedName>
</protein>
<evidence type="ECO:0000256" key="5">
    <source>
        <dbReference type="ARBA" id="ARBA00022519"/>
    </source>
</evidence>
<evidence type="ECO:0000256" key="3">
    <source>
        <dbReference type="ARBA" id="ARBA00022448"/>
    </source>
</evidence>
<keyword evidence="8 9" id="KW-0472">Membrane</keyword>
<feature type="transmembrane region" description="Helical" evidence="9">
    <location>
        <begin position="532"/>
        <end position="554"/>
    </location>
</feature>
<evidence type="ECO:0000256" key="9">
    <source>
        <dbReference type="SAM" id="Phobius"/>
    </source>
</evidence>
<dbReference type="Gene3D" id="3.30.70.1440">
    <property type="entry name" value="Multidrug efflux transporter AcrB pore domain"/>
    <property type="match status" value="1"/>
</dbReference>
<name>A0A366HP09_9BACT</name>
<feature type="transmembrane region" description="Helical" evidence="9">
    <location>
        <begin position="967"/>
        <end position="988"/>
    </location>
</feature>
<dbReference type="SUPFAM" id="SSF82866">
    <property type="entry name" value="Multidrug efflux transporter AcrB transmembrane domain"/>
    <property type="match status" value="2"/>
</dbReference>
<accession>A0A366HP09</accession>
<dbReference type="FunFam" id="1.20.1640.10:FF:000001">
    <property type="entry name" value="Efflux pump membrane transporter"/>
    <property type="match status" value="1"/>
</dbReference>
<organism evidence="10 11">
    <name type="scientific">Roseimicrobium gellanilyticum</name>
    <dbReference type="NCBI Taxonomy" id="748857"/>
    <lineage>
        <taxon>Bacteria</taxon>
        <taxon>Pseudomonadati</taxon>
        <taxon>Verrucomicrobiota</taxon>
        <taxon>Verrucomicrobiia</taxon>
        <taxon>Verrucomicrobiales</taxon>
        <taxon>Verrucomicrobiaceae</taxon>
        <taxon>Roseimicrobium</taxon>
    </lineage>
</organism>
<dbReference type="PANTHER" id="PTHR32063:SF11">
    <property type="entry name" value="CATION OR DRUG EFFLUX SYSTEM PROTEIN"/>
    <property type="match status" value="1"/>
</dbReference>
<keyword evidence="7 9" id="KW-1133">Transmembrane helix</keyword>
<feature type="transmembrane region" description="Helical" evidence="9">
    <location>
        <begin position="1000"/>
        <end position="1024"/>
    </location>
</feature>
<dbReference type="InterPro" id="IPR027463">
    <property type="entry name" value="AcrB_DN_DC_subdom"/>
</dbReference>
<comment type="similarity">
    <text evidence="2">Belongs to the resistance-nodulation-cell division (RND) (TC 2.A.6) family.</text>
</comment>
<keyword evidence="11" id="KW-1185">Reference proteome</keyword>
<dbReference type="EMBL" id="QNRR01000003">
    <property type="protein sequence ID" value="RBP45236.1"/>
    <property type="molecule type" value="Genomic_DNA"/>
</dbReference>
<dbReference type="InterPro" id="IPR004764">
    <property type="entry name" value="MdtF-like"/>
</dbReference>
<dbReference type="SUPFAM" id="SSF82714">
    <property type="entry name" value="Multidrug efflux transporter AcrB TolC docking domain, DN and DC subdomains"/>
    <property type="match status" value="2"/>
</dbReference>
<evidence type="ECO:0000256" key="6">
    <source>
        <dbReference type="ARBA" id="ARBA00022692"/>
    </source>
</evidence>
<keyword evidence="5" id="KW-0997">Cell inner membrane</keyword>
<keyword evidence="4" id="KW-1003">Cell membrane</keyword>
<comment type="caution">
    <text evidence="10">The sequence shown here is derived from an EMBL/GenBank/DDBJ whole genome shotgun (WGS) entry which is preliminary data.</text>
</comment>
<dbReference type="NCBIfam" id="NF000282">
    <property type="entry name" value="RND_permease_1"/>
    <property type="match status" value="1"/>
</dbReference>
<dbReference type="OrthoDB" id="9757876at2"/>
<feature type="transmembrane region" description="Helical" evidence="9">
    <location>
        <begin position="367"/>
        <end position="389"/>
    </location>
</feature>
<feature type="transmembrane region" description="Helical" evidence="9">
    <location>
        <begin position="872"/>
        <end position="890"/>
    </location>
</feature>
<evidence type="ECO:0000256" key="7">
    <source>
        <dbReference type="ARBA" id="ARBA00022989"/>
    </source>
</evidence>
<dbReference type="Gene3D" id="3.30.70.1430">
    <property type="entry name" value="Multidrug efflux transporter AcrB pore domain"/>
    <property type="match status" value="2"/>
</dbReference>
<dbReference type="Gene3D" id="1.20.1640.10">
    <property type="entry name" value="Multidrug efflux transporter AcrB transmembrane domain"/>
    <property type="match status" value="2"/>
</dbReference>
<dbReference type="PRINTS" id="PR00702">
    <property type="entry name" value="ACRIFLAVINRP"/>
</dbReference>
<dbReference type="InterPro" id="IPR001036">
    <property type="entry name" value="Acrflvin-R"/>
</dbReference>
<gene>
    <name evidence="10" type="ORF">DES53_103234</name>
</gene>
<comment type="subcellular location">
    <subcellularLocation>
        <location evidence="1">Cell inner membrane</location>
        <topology evidence="1">Multi-pass membrane protein</topology>
    </subcellularLocation>
</comment>
<feature type="transmembrane region" description="Helical" evidence="9">
    <location>
        <begin position="923"/>
        <end position="946"/>
    </location>
</feature>
<keyword evidence="3" id="KW-0813">Transport</keyword>
<evidence type="ECO:0000256" key="4">
    <source>
        <dbReference type="ARBA" id="ARBA00022475"/>
    </source>
</evidence>
<feature type="transmembrane region" description="Helical" evidence="9">
    <location>
        <begin position="438"/>
        <end position="458"/>
    </location>
</feature>
<dbReference type="FunFam" id="3.30.70.1430:FF:000001">
    <property type="entry name" value="Efflux pump membrane transporter"/>
    <property type="match status" value="1"/>
</dbReference>
<keyword evidence="6 9" id="KW-0812">Transmembrane</keyword>
<dbReference type="Proteomes" id="UP000253426">
    <property type="component" value="Unassembled WGS sequence"/>
</dbReference>
<dbReference type="RefSeq" id="WP_113958365.1">
    <property type="nucleotide sequence ID" value="NZ_QNRR01000003.1"/>
</dbReference>
<dbReference type="GO" id="GO:0009636">
    <property type="term" value="P:response to toxic substance"/>
    <property type="evidence" value="ECO:0007669"/>
    <property type="project" value="UniProtKB-ARBA"/>
</dbReference>
<evidence type="ECO:0000256" key="2">
    <source>
        <dbReference type="ARBA" id="ARBA00010942"/>
    </source>
</evidence>
<dbReference type="PANTHER" id="PTHR32063">
    <property type="match status" value="1"/>
</dbReference>
<dbReference type="Gene3D" id="3.30.70.1320">
    <property type="entry name" value="Multidrug efflux transporter AcrB pore domain like"/>
    <property type="match status" value="1"/>
</dbReference>
<reference evidence="10 11" key="1">
    <citation type="submission" date="2018-06" db="EMBL/GenBank/DDBJ databases">
        <title>Genomic Encyclopedia of Type Strains, Phase IV (KMG-IV): sequencing the most valuable type-strain genomes for metagenomic binning, comparative biology and taxonomic classification.</title>
        <authorList>
            <person name="Goeker M."/>
        </authorList>
    </citation>
    <scope>NUCLEOTIDE SEQUENCE [LARGE SCALE GENOMIC DNA]</scope>
    <source>
        <strain evidence="10 11">DSM 25532</strain>
    </source>
</reference>
<dbReference type="GO" id="GO:0015562">
    <property type="term" value="F:efflux transmembrane transporter activity"/>
    <property type="evidence" value="ECO:0007669"/>
    <property type="project" value="InterPro"/>
</dbReference>
<evidence type="ECO:0000256" key="1">
    <source>
        <dbReference type="ARBA" id="ARBA00004429"/>
    </source>
</evidence>
<dbReference type="SUPFAM" id="SSF82693">
    <property type="entry name" value="Multidrug efflux transporter AcrB pore domain, PN1, PN2, PC1 and PC2 subdomains"/>
    <property type="match status" value="4"/>
</dbReference>
<dbReference type="GO" id="GO:0005886">
    <property type="term" value="C:plasma membrane"/>
    <property type="evidence" value="ECO:0007669"/>
    <property type="project" value="UniProtKB-SubCell"/>
</dbReference>
<dbReference type="Gene3D" id="3.30.2090.10">
    <property type="entry name" value="Multidrug efflux transporter AcrB TolC docking domain, DN and DC subdomains"/>
    <property type="match status" value="2"/>
</dbReference>
<evidence type="ECO:0000256" key="8">
    <source>
        <dbReference type="ARBA" id="ARBA00023136"/>
    </source>
</evidence>
<evidence type="ECO:0000313" key="10">
    <source>
        <dbReference type="EMBL" id="RBP45236.1"/>
    </source>
</evidence>
<sequence length="1054" mass="113141">MAHFFIQRRVFAMVLSILIVLVGYLGLRSLPIARYPNMTPPTIQVTATYPGASSKVVEETVTTPLEQEINGAEDMIYMSSSSTSDGQCSIKVTFKVGKNIDDAAVDVQNRVARAQPKLPADVTKNGITVTKQSPDMLLVFALSSPDGTYDDLFLNNYAFLNLQSELARVQGVGAVQIFTQKDYSMRVWLQPDKLAKLGLTANDVSRALQEQNVQAAAGQIGSPPAAKGAEFQFSVNVKGRLVDPEEFGDIVILTLQDGTVVRIRDVARTELGGKDYTSFGRINGSPAALIGIFQLPTANALDTANAAKARMDLLAESLPPGMKVAVSFDTTKFVTASIEEVLHTLLEAFVLVVVVVFVFLGNWRATLIPMLAVPVSLIGTFAIFGPLGFSINTLTLFALVLAIGLVVDDAIVVVEAVEHHIEKGLSPLQATQRAMTEVSGPVIAIALVLCSVFVPVSFMGGITGKLYQQFAITLSVSVLISALVALTLTPALCVMLLRHRNPSKGPVGRALAAFNRFFDRVTGTYVSICRRLIRFGIISVVLLAAIYLGAVGLLKRLPTSFLPDEDMGYIFVVTTLPDGASQERTDRVLRKVEDILKQTPGVSDVITIGGLNLLSGARSSNSGACIVSLKDWSERTKPEEQVAHIVPSVYAKVSQIPEAMIIPTSPPPIQGLGNAGGVQFELQDRSGRTPEELQQVADQFLGAVSQKPGIARAFTFYSTRVPQLSVDLDRDKIKTLGIPLDSVFGALQSYLGGLYVNDLTLFGRSFQVKVQAEPSYRMNPEDINNIYVRSADGSMVPFSTFAKVESATGADLLPHYNVYRNAEITASAAPGFSSGQVISTMEQVAKEQLPDGYGYEWTGTALQEKQAGGQQTTILALALLFVFLVLAAQYESWAVPFAVLFGLPIGVFGAFLGAWLRGLTNDVYVQIGLVMLIGLAAKNAILIVEFAKVRRENGMDIEEAALEGAKLRLRPIVMTSLAFILGVVPLVLSSGAGAASRQSLGTAVCFGMTTATVVGVFFIPWLYVVVQRLAEKISGPPKKEPTGMEIEAATAANA</sequence>
<dbReference type="AlphaFoldDB" id="A0A366HP09"/>
<dbReference type="NCBIfam" id="TIGR00915">
    <property type="entry name" value="2A0602"/>
    <property type="match status" value="1"/>
</dbReference>
<feature type="transmembrane region" description="Helical" evidence="9">
    <location>
        <begin position="470"/>
        <end position="497"/>
    </location>
</feature>
<feature type="transmembrane region" description="Helical" evidence="9">
    <location>
        <begin position="341"/>
        <end position="360"/>
    </location>
</feature>
<proteinExistence type="inferred from homology"/>
<dbReference type="Pfam" id="PF00873">
    <property type="entry name" value="ACR_tran"/>
    <property type="match status" value="1"/>
</dbReference>
<feature type="transmembrane region" description="Helical" evidence="9">
    <location>
        <begin position="9"/>
        <end position="27"/>
    </location>
</feature>
<feature type="transmembrane region" description="Helical" evidence="9">
    <location>
        <begin position="897"/>
        <end position="917"/>
    </location>
</feature>
<dbReference type="GO" id="GO:0042910">
    <property type="term" value="F:xenobiotic transmembrane transporter activity"/>
    <property type="evidence" value="ECO:0007669"/>
    <property type="project" value="TreeGrafter"/>
</dbReference>